<evidence type="ECO:0000259" key="9">
    <source>
        <dbReference type="Pfam" id="PF18916"/>
    </source>
</evidence>
<comment type="subcellular location">
    <subcellularLocation>
        <location evidence="1">Membrane</location>
        <topology evidence="1">Multi-pass membrane protein</topology>
    </subcellularLocation>
</comment>
<evidence type="ECO:0000256" key="8">
    <source>
        <dbReference type="SAM" id="Phobius"/>
    </source>
</evidence>
<keyword evidence="6 8" id="KW-0472">Membrane</keyword>
<reference evidence="10 11" key="1">
    <citation type="journal article" date="2009" name="Stand. Genomic Sci.">
        <title>Complete genome sequence of Halorhabdus utahensis type strain (AX-2).</title>
        <authorList>
            <person name="Anderson I."/>
            <person name="Tindall B.J."/>
            <person name="Pomrenke H."/>
            <person name="Goker M."/>
            <person name="Lapidus A."/>
            <person name="Nolan M."/>
            <person name="Copeland A."/>
            <person name="Glavina Del Rio T."/>
            <person name="Chen F."/>
            <person name="Tice H."/>
            <person name="Cheng J.F."/>
            <person name="Lucas S."/>
            <person name="Chertkov O."/>
            <person name="Bruce D."/>
            <person name="Brettin T."/>
            <person name="Detter J.C."/>
            <person name="Han C."/>
            <person name="Goodwin L."/>
            <person name="Land M."/>
            <person name="Hauser L."/>
            <person name="Chang Y.J."/>
            <person name="Jeffries C.D."/>
            <person name="Pitluck S."/>
            <person name="Pati A."/>
            <person name="Mavromatis K."/>
            <person name="Ivanova N."/>
            <person name="Ovchinnikova G."/>
            <person name="Chen A."/>
            <person name="Palaniappan K."/>
            <person name="Chain P."/>
            <person name="Rohde M."/>
            <person name="Bristow J."/>
            <person name="Eisen J.A."/>
            <person name="Markowitz V."/>
            <person name="Hugenholtz P."/>
            <person name="Kyrpides N.C."/>
            <person name="Klenk H.P."/>
        </authorList>
    </citation>
    <scope>NUCLEOTIDE SEQUENCE [LARGE SCALE GENOMIC DNA]</scope>
    <source>
        <strain evidence="11">DSM 12940 / JCM 11049 / AX-2</strain>
    </source>
</reference>
<dbReference type="AlphaFoldDB" id="C7NQP4"/>
<dbReference type="RefSeq" id="WP_012795380.1">
    <property type="nucleotide sequence ID" value="NC_013158.1"/>
</dbReference>
<keyword evidence="5 8" id="KW-1133">Transmembrane helix</keyword>
<evidence type="ECO:0000256" key="3">
    <source>
        <dbReference type="ARBA" id="ARBA00022692"/>
    </source>
</evidence>
<keyword evidence="3 8" id="KW-0812">Transmembrane</keyword>
<evidence type="ECO:0000313" key="10">
    <source>
        <dbReference type="EMBL" id="ACV10503.1"/>
    </source>
</evidence>
<feature type="transmembrane region" description="Helical" evidence="8">
    <location>
        <begin position="113"/>
        <end position="132"/>
    </location>
</feature>
<keyword evidence="11" id="KW-1185">Reference proteome</keyword>
<evidence type="ECO:0000256" key="6">
    <source>
        <dbReference type="ARBA" id="ARBA00023136"/>
    </source>
</evidence>
<dbReference type="GO" id="GO:0016872">
    <property type="term" value="F:intramolecular lyase activity"/>
    <property type="evidence" value="ECO:0007669"/>
    <property type="project" value="InterPro"/>
</dbReference>
<keyword evidence="4" id="KW-0125">Carotenoid biosynthesis</keyword>
<evidence type="ECO:0000256" key="7">
    <source>
        <dbReference type="ARBA" id="ARBA00023235"/>
    </source>
</evidence>
<proteinExistence type="predicted"/>
<dbReference type="KEGG" id="hut:Huta_0316"/>
<evidence type="ECO:0000256" key="5">
    <source>
        <dbReference type="ARBA" id="ARBA00022989"/>
    </source>
</evidence>
<gene>
    <name evidence="10" type="ordered locus">Huta_0316</name>
</gene>
<name>C7NQP4_HALUD</name>
<dbReference type="GeneID" id="8382580"/>
<dbReference type="STRING" id="519442.Huta_0316"/>
<keyword evidence="7" id="KW-0413">Isomerase</keyword>
<feature type="transmembrane region" description="Helical" evidence="8">
    <location>
        <begin position="6"/>
        <end position="27"/>
    </location>
</feature>
<dbReference type="OrthoDB" id="241129at2157"/>
<evidence type="ECO:0000256" key="4">
    <source>
        <dbReference type="ARBA" id="ARBA00022746"/>
    </source>
</evidence>
<dbReference type="Proteomes" id="UP000002071">
    <property type="component" value="Chromosome"/>
</dbReference>
<dbReference type="GO" id="GO:0016117">
    <property type="term" value="P:carotenoid biosynthetic process"/>
    <property type="evidence" value="ECO:0007669"/>
    <property type="project" value="UniProtKB-KW"/>
</dbReference>
<evidence type="ECO:0000313" key="11">
    <source>
        <dbReference type="Proteomes" id="UP000002071"/>
    </source>
</evidence>
<feature type="transmembrane region" description="Helical" evidence="8">
    <location>
        <begin position="34"/>
        <end position="51"/>
    </location>
</feature>
<comment type="pathway">
    <text evidence="2">Carotenoid biosynthesis.</text>
</comment>
<evidence type="ECO:0000256" key="1">
    <source>
        <dbReference type="ARBA" id="ARBA00004141"/>
    </source>
</evidence>
<accession>C7NQP4</accession>
<dbReference type="HOGENOM" id="CLU_076391_0_0_2"/>
<feature type="transmembrane region" description="Helical" evidence="8">
    <location>
        <begin position="138"/>
        <end position="160"/>
    </location>
</feature>
<organism evidence="10 11">
    <name type="scientific">Halorhabdus utahensis (strain DSM 12940 / JCM 11049 / AX-2)</name>
    <dbReference type="NCBI Taxonomy" id="519442"/>
    <lineage>
        <taxon>Archaea</taxon>
        <taxon>Methanobacteriati</taxon>
        <taxon>Methanobacteriota</taxon>
        <taxon>Stenosarchaea group</taxon>
        <taxon>Halobacteria</taxon>
        <taxon>Halobacteriales</taxon>
        <taxon>Haloarculaceae</taxon>
        <taxon>Halorhabdus</taxon>
    </lineage>
</organism>
<dbReference type="NCBIfam" id="TIGR03462">
    <property type="entry name" value="CarR_dom_SF"/>
    <property type="match status" value="2"/>
</dbReference>
<protein>
    <submittedName>
        <fullName evidence="10">Lycopene cyclase domain protein</fullName>
    </submittedName>
</protein>
<feature type="transmembrane region" description="Helical" evidence="8">
    <location>
        <begin position="167"/>
        <end position="191"/>
    </location>
</feature>
<evidence type="ECO:0000256" key="2">
    <source>
        <dbReference type="ARBA" id="ARBA00004829"/>
    </source>
</evidence>
<dbReference type="GO" id="GO:0045436">
    <property type="term" value="F:lycopene beta cyclase activity"/>
    <property type="evidence" value="ECO:0007669"/>
    <property type="project" value="UniProtKB-ARBA"/>
</dbReference>
<dbReference type="EMBL" id="CP001687">
    <property type="protein sequence ID" value="ACV10503.1"/>
    <property type="molecule type" value="Genomic_DNA"/>
</dbReference>
<sequence length="252" mass="27228">MTPIAYLPFVIVFVVVPVAILTILLGVRRRFQPFQVSGTVLLAGVALVYTFPWDGQLIRLGIWDYGSTLVGRLGVVPYEELLFIVAQTVLTGLWTTLIDTPDGSGSVSWRPRVVGVLAGGAIGVAGLALLSIPAGTYLGAILVWAAPVLALQWGFGWPVLLRRRRTVAIALAVPTVYLWVVDRLAIEIGLWTFSATQTTGFAILGLPIEEALFFLVTNAFLVQGLVLLGWVVERDAISTVTDVLDTTVERAE</sequence>
<feature type="domain" description="Lycopene cyclase" evidence="9">
    <location>
        <begin position="148"/>
        <end position="216"/>
    </location>
</feature>
<dbReference type="InterPro" id="IPR017825">
    <property type="entry name" value="Lycopene_cyclase_dom"/>
</dbReference>
<feature type="transmembrane region" description="Helical" evidence="8">
    <location>
        <begin position="211"/>
        <end position="232"/>
    </location>
</feature>
<dbReference type="eggNOG" id="arCOG04685">
    <property type="taxonomic scope" value="Archaea"/>
</dbReference>
<dbReference type="Pfam" id="PF18916">
    <property type="entry name" value="Lycopene_cyc"/>
    <property type="match status" value="1"/>
</dbReference>
<dbReference type="GO" id="GO:0016020">
    <property type="term" value="C:membrane"/>
    <property type="evidence" value="ECO:0007669"/>
    <property type="project" value="UniProtKB-SubCell"/>
</dbReference>